<evidence type="ECO:0000313" key="3">
    <source>
        <dbReference type="EMBL" id="MBB6210584.1"/>
    </source>
</evidence>
<keyword evidence="1" id="KW-0472">Membrane</keyword>
<dbReference type="GO" id="GO:0005524">
    <property type="term" value="F:ATP binding"/>
    <property type="evidence" value="ECO:0007669"/>
    <property type="project" value="UniProtKB-KW"/>
</dbReference>
<comment type="caution">
    <text evidence="3">The sequence shown here is derived from an EMBL/GenBank/DDBJ whole genome shotgun (WGS) entry which is preliminary data.</text>
</comment>
<evidence type="ECO:0000256" key="1">
    <source>
        <dbReference type="SAM" id="Phobius"/>
    </source>
</evidence>
<evidence type="ECO:0000259" key="2">
    <source>
        <dbReference type="Pfam" id="PF21741"/>
    </source>
</evidence>
<dbReference type="Proteomes" id="UP000544872">
    <property type="component" value="Unassembled WGS sequence"/>
</dbReference>
<name>A0A7W9ZHY1_NOVIT</name>
<sequence length="114" mass="12807">MDSLLGSSPLVFVIFTCVMVGWLAYMVGNALAVTWRKMAQVIPYILLLGAANRFFVFALFKGPLLSLSGYLIGTTVLMVIALLSYRMTLTTRIVMQYPWQYERVGLFGWQKKGA</sequence>
<accession>A0A7W9ZHY1</accession>
<keyword evidence="3" id="KW-0067">ATP-binding</keyword>
<feature type="transmembrane region" description="Helical" evidence="1">
    <location>
        <begin position="41"/>
        <end position="60"/>
    </location>
</feature>
<feature type="domain" description="DUF6867" evidence="2">
    <location>
        <begin position="8"/>
        <end position="112"/>
    </location>
</feature>
<dbReference type="Pfam" id="PF21741">
    <property type="entry name" value="DUF6867"/>
    <property type="match status" value="1"/>
</dbReference>
<keyword evidence="1" id="KW-0812">Transmembrane</keyword>
<dbReference type="AlphaFoldDB" id="A0A7W9ZHY1"/>
<feature type="transmembrane region" description="Helical" evidence="1">
    <location>
        <begin position="66"/>
        <end position="85"/>
    </location>
</feature>
<reference evidence="3 4" key="1">
    <citation type="submission" date="2020-08" db="EMBL/GenBank/DDBJ databases">
        <title>Genomic Encyclopedia of Type Strains, Phase IV (KMG-IV): sequencing the most valuable type-strain genomes for metagenomic binning, comparative biology and taxonomic classification.</title>
        <authorList>
            <person name="Goeker M."/>
        </authorList>
    </citation>
    <scope>NUCLEOTIDE SEQUENCE [LARGE SCALE GENOMIC DNA]</scope>
    <source>
        <strain evidence="3 4">DSM 11590</strain>
    </source>
</reference>
<keyword evidence="1" id="KW-1133">Transmembrane helix</keyword>
<dbReference type="RefSeq" id="WP_184263408.1">
    <property type="nucleotide sequence ID" value="NZ_JACIIX010000006.1"/>
</dbReference>
<feature type="transmembrane region" description="Helical" evidence="1">
    <location>
        <begin position="12"/>
        <end position="34"/>
    </location>
</feature>
<keyword evidence="3" id="KW-0547">Nucleotide-binding</keyword>
<keyword evidence="4" id="KW-1185">Reference proteome</keyword>
<gene>
    <name evidence="3" type="ORF">FHS48_002000</name>
</gene>
<organism evidence="3 4">
    <name type="scientific">Novispirillum itersonii</name>
    <name type="common">Aquaspirillum itersonii</name>
    <dbReference type="NCBI Taxonomy" id="189"/>
    <lineage>
        <taxon>Bacteria</taxon>
        <taxon>Pseudomonadati</taxon>
        <taxon>Pseudomonadota</taxon>
        <taxon>Alphaproteobacteria</taxon>
        <taxon>Rhodospirillales</taxon>
        <taxon>Novispirillaceae</taxon>
        <taxon>Novispirillum</taxon>
    </lineage>
</organism>
<evidence type="ECO:0000313" key="4">
    <source>
        <dbReference type="Proteomes" id="UP000544872"/>
    </source>
</evidence>
<dbReference type="InterPro" id="IPR049201">
    <property type="entry name" value="DUF6867"/>
</dbReference>
<proteinExistence type="predicted"/>
<dbReference type="EMBL" id="JACIIX010000006">
    <property type="protein sequence ID" value="MBB6210584.1"/>
    <property type="molecule type" value="Genomic_DNA"/>
</dbReference>
<protein>
    <submittedName>
        <fullName evidence="3">Branched-chain amino acid transport system ATP-binding protein</fullName>
    </submittedName>
</protein>